<dbReference type="InterPro" id="IPR008969">
    <property type="entry name" value="CarboxyPept-like_regulatory"/>
</dbReference>
<dbReference type="Pfam" id="PF13715">
    <property type="entry name" value="CarbopepD_reg_2"/>
    <property type="match status" value="1"/>
</dbReference>
<keyword evidence="3" id="KW-1185">Reference proteome</keyword>
<keyword evidence="1" id="KW-0732">Signal</keyword>
<evidence type="ECO:0000313" key="2">
    <source>
        <dbReference type="EMBL" id="SER14507.1"/>
    </source>
</evidence>
<protein>
    <submittedName>
        <fullName evidence="2">CarboxypepD_reg-like domain-containing protein</fullName>
    </submittedName>
</protein>
<dbReference type="SUPFAM" id="SSF49464">
    <property type="entry name" value="Carboxypeptidase regulatory domain-like"/>
    <property type="match status" value="1"/>
</dbReference>
<dbReference type="Gene3D" id="2.60.40.1120">
    <property type="entry name" value="Carboxypeptidase-like, regulatory domain"/>
    <property type="match status" value="1"/>
</dbReference>
<dbReference type="Proteomes" id="UP000199021">
    <property type="component" value="Unassembled WGS sequence"/>
</dbReference>
<reference evidence="3" key="1">
    <citation type="submission" date="2016-10" db="EMBL/GenBank/DDBJ databases">
        <authorList>
            <person name="Varghese N."/>
            <person name="Submissions S."/>
        </authorList>
    </citation>
    <scope>NUCLEOTIDE SEQUENCE [LARGE SCALE GENOMIC DNA]</scope>
    <source>
        <strain evidence="3">DSM 24740</strain>
    </source>
</reference>
<evidence type="ECO:0000313" key="3">
    <source>
        <dbReference type="Proteomes" id="UP000199021"/>
    </source>
</evidence>
<dbReference type="EMBL" id="FOFB01000025">
    <property type="protein sequence ID" value="SER14507.1"/>
    <property type="molecule type" value="Genomic_DNA"/>
</dbReference>
<organism evidence="2 3">
    <name type="scientific">Neolewinella agarilytica</name>
    <dbReference type="NCBI Taxonomy" id="478744"/>
    <lineage>
        <taxon>Bacteria</taxon>
        <taxon>Pseudomonadati</taxon>
        <taxon>Bacteroidota</taxon>
        <taxon>Saprospiria</taxon>
        <taxon>Saprospirales</taxon>
        <taxon>Lewinellaceae</taxon>
        <taxon>Neolewinella</taxon>
    </lineage>
</organism>
<dbReference type="OrthoDB" id="1223654at2"/>
<evidence type="ECO:0000256" key="1">
    <source>
        <dbReference type="SAM" id="SignalP"/>
    </source>
</evidence>
<name>A0A1H9LTH8_9BACT</name>
<dbReference type="RefSeq" id="WP_139211956.1">
    <property type="nucleotide sequence ID" value="NZ_FOFB01000025.1"/>
</dbReference>
<sequence length="381" mass="42951">MSRFPQVLFYLLLTSLSLAAQQVSGTVTDSLTGAPIPFATVYFDGTTIGETTNEEGHFTLPASSLRFPATLIASHLSFGNKSIQLREARSSVHFALRPLTLTVAAVEVTDQNQRLKNLEEFRALFLGVDDWGRRATIKGEDALFFEREYRRKRLSNARSFFPDGKIPSTLKNARWADDGTTLLFEKANNLTAASNASLEIDLPDLGYVLFVDLQRFRTDYTAGTTNRLGTYFWQPYEGNNPEKARKKHLKNRERAYYNSNIHFLRSLFQDRLEAEGYAIYEVIGNDARPFTLNDYLVETETDDKEIVGLKGRVLSILYYADGRGRPLPKRRWKRASPIQSSLHIVGDRAAIRPDGTTGESPLLFGGAMGLRRAAWMLPGDY</sequence>
<feature type="chain" id="PRO_5011605772" evidence="1">
    <location>
        <begin position="20"/>
        <end position="381"/>
    </location>
</feature>
<accession>A0A1H9LTH8</accession>
<feature type="signal peptide" evidence="1">
    <location>
        <begin position="1"/>
        <end position="19"/>
    </location>
</feature>
<gene>
    <name evidence="2" type="ORF">SAMN05444359_12560</name>
</gene>
<dbReference type="STRING" id="478744.SAMN05444359_12560"/>
<dbReference type="InParanoid" id="A0A1H9LTH8"/>
<proteinExistence type="predicted"/>
<dbReference type="AlphaFoldDB" id="A0A1H9LTH8"/>